<gene>
    <name evidence="3" type="ORF">ACFPK1_28045</name>
</gene>
<dbReference type="InterPro" id="IPR020904">
    <property type="entry name" value="Sc_DH/Rdtase_CS"/>
</dbReference>
<dbReference type="InterPro" id="IPR036291">
    <property type="entry name" value="NAD(P)-bd_dom_sf"/>
</dbReference>
<dbReference type="InterPro" id="IPR050177">
    <property type="entry name" value="Lipid_A_modif_metabolic_enz"/>
</dbReference>
<accession>A0ABV9ZNA0</accession>
<evidence type="ECO:0000313" key="3">
    <source>
        <dbReference type="EMBL" id="MFC5142111.1"/>
    </source>
</evidence>
<dbReference type="InterPro" id="IPR001509">
    <property type="entry name" value="Epimerase_deHydtase"/>
</dbReference>
<sequence length="343" mass="35936">MVAPSLSIPSPTPQGDDDQLSRLRGRPVLVTGATGFVGRHLCRRLLDLGAEVHALSRSTGSHLVTTPGLTWHRGDMVEAGGFSEVVQQVRPAAIFHLASLVRGHRESALALPMLDANTRAAVAVMTAAHGVPGCRVVLAGSIEEPRGDQAPVSPYAAAKGAATGYARLFHTQWDLPVTVLRVAMVYGPDQPDERKLVPYVCSCLLDGTTPALSSGTRPVDWVYVEDVCDAFVRAATGPDAAGRVLDIGSGRTATIAEVVRALADIAGYTGPLGFGEAGDRRHDVAHVADPAPASYYLGWRATTPLRAGLTRTLAWHRDRRSGPPPEPGGSGAVPSGHGGRAVP</sequence>
<feature type="region of interest" description="Disordered" evidence="1">
    <location>
        <begin position="316"/>
        <end position="343"/>
    </location>
</feature>
<dbReference type="SUPFAM" id="SSF51735">
    <property type="entry name" value="NAD(P)-binding Rossmann-fold domains"/>
    <property type="match status" value="1"/>
</dbReference>
<protein>
    <submittedName>
        <fullName evidence="3">NAD-dependent epimerase/dehydratase family protein</fullName>
    </submittedName>
</protein>
<feature type="region of interest" description="Disordered" evidence="1">
    <location>
        <begin position="1"/>
        <end position="21"/>
    </location>
</feature>
<proteinExistence type="predicted"/>
<dbReference type="Pfam" id="PF01370">
    <property type="entry name" value="Epimerase"/>
    <property type="match status" value="1"/>
</dbReference>
<dbReference type="PROSITE" id="PS00061">
    <property type="entry name" value="ADH_SHORT"/>
    <property type="match status" value="1"/>
</dbReference>
<feature type="domain" description="NAD-dependent epimerase/dehydratase" evidence="2">
    <location>
        <begin position="28"/>
        <end position="248"/>
    </location>
</feature>
<dbReference type="Proteomes" id="UP001596175">
    <property type="component" value="Unassembled WGS sequence"/>
</dbReference>
<evidence type="ECO:0000256" key="1">
    <source>
        <dbReference type="SAM" id="MobiDB-lite"/>
    </source>
</evidence>
<dbReference type="PANTHER" id="PTHR43245">
    <property type="entry name" value="BIFUNCTIONAL POLYMYXIN RESISTANCE PROTEIN ARNA"/>
    <property type="match status" value="1"/>
</dbReference>
<evidence type="ECO:0000259" key="2">
    <source>
        <dbReference type="Pfam" id="PF01370"/>
    </source>
</evidence>
<evidence type="ECO:0000313" key="4">
    <source>
        <dbReference type="Proteomes" id="UP001596175"/>
    </source>
</evidence>
<comment type="caution">
    <text evidence="3">The sequence shown here is derived from an EMBL/GenBank/DDBJ whole genome shotgun (WGS) entry which is preliminary data.</text>
</comment>
<organism evidence="3 4">
    <name type="scientific">Actinomycetospora rhizophila</name>
    <dbReference type="NCBI Taxonomy" id="1416876"/>
    <lineage>
        <taxon>Bacteria</taxon>
        <taxon>Bacillati</taxon>
        <taxon>Actinomycetota</taxon>
        <taxon>Actinomycetes</taxon>
        <taxon>Pseudonocardiales</taxon>
        <taxon>Pseudonocardiaceae</taxon>
        <taxon>Actinomycetospora</taxon>
    </lineage>
</organism>
<dbReference type="RefSeq" id="WP_378024244.1">
    <property type="nucleotide sequence ID" value="NZ_JBHSKG010000021.1"/>
</dbReference>
<keyword evidence="4" id="KW-1185">Reference proteome</keyword>
<dbReference type="Gene3D" id="3.40.50.720">
    <property type="entry name" value="NAD(P)-binding Rossmann-like Domain"/>
    <property type="match status" value="1"/>
</dbReference>
<feature type="compositionally biased region" description="Gly residues" evidence="1">
    <location>
        <begin position="328"/>
        <end position="343"/>
    </location>
</feature>
<name>A0ABV9ZNA0_9PSEU</name>
<dbReference type="EMBL" id="JBHSKG010000021">
    <property type="protein sequence ID" value="MFC5142111.1"/>
    <property type="molecule type" value="Genomic_DNA"/>
</dbReference>
<reference evidence="4" key="1">
    <citation type="journal article" date="2019" name="Int. J. Syst. Evol. Microbiol.">
        <title>The Global Catalogue of Microorganisms (GCM) 10K type strain sequencing project: providing services to taxonomists for standard genome sequencing and annotation.</title>
        <authorList>
            <consortium name="The Broad Institute Genomics Platform"/>
            <consortium name="The Broad Institute Genome Sequencing Center for Infectious Disease"/>
            <person name="Wu L."/>
            <person name="Ma J."/>
        </authorList>
    </citation>
    <scope>NUCLEOTIDE SEQUENCE [LARGE SCALE GENOMIC DNA]</scope>
    <source>
        <strain evidence="4">XZYJ18</strain>
    </source>
</reference>
<dbReference type="PANTHER" id="PTHR43245:SF13">
    <property type="entry name" value="UDP-D-APIOSE_UDP-D-XYLOSE SYNTHASE 2"/>
    <property type="match status" value="1"/>
</dbReference>